<dbReference type="AlphaFoldDB" id="A0AAV5M3R5"/>
<protein>
    <submittedName>
        <fullName evidence="2">Uncharacterized protein</fullName>
    </submittedName>
</protein>
<keyword evidence="3" id="KW-1185">Reference proteome</keyword>
<organism evidence="2 3">
    <name type="scientific">Rubroshorea leprosula</name>
    <dbReference type="NCBI Taxonomy" id="152421"/>
    <lineage>
        <taxon>Eukaryota</taxon>
        <taxon>Viridiplantae</taxon>
        <taxon>Streptophyta</taxon>
        <taxon>Embryophyta</taxon>
        <taxon>Tracheophyta</taxon>
        <taxon>Spermatophyta</taxon>
        <taxon>Magnoliopsida</taxon>
        <taxon>eudicotyledons</taxon>
        <taxon>Gunneridae</taxon>
        <taxon>Pentapetalae</taxon>
        <taxon>rosids</taxon>
        <taxon>malvids</taxon>
        <taxon>Malvales</taxon>
        <taxon>Dipterocarpaceae</taxon>
        <taxon>Rubroshorea</taxon>
    </lineage>
</organism>
<evidence type="ECO:0000256" key="1">
    <source>
        <dbReference type="SAM" id="Phobius"/>
    </source>
</evidence>
<name>A0AAV5M3R5_9ROSI</name>
<accession>A0AAV5M3R5</accession>
<dbReference type="EMBL" id="BPVZ01000177">
    <property type="protein sequence ID" value="GKV44160.1"/>
    <property type="molecule type" value="Genomic_DNA"/>
</dbReference>
<gene>
    <name evidence="2" type="ORF">SLEP1_g51368</name>
</gene>
<evidence type="ECO:0000313" key="2">
    <source>
        <dbReference type="EMBL" id="GKV44160.1"/>
    </source>
</evidence>
<sequence length="176" mass="19368">MVAGLCRPLSDRAFERCFHVFPCLADPARRAALGLRVTLVMLHLIYAGIIFLFDGDLINETKTEPWYVEASVGLNSFVIIQRQSASNGNGSLLVTVERESGTNAQGSNAISWTKLVMDMYPRGTTVSFPLLMPEVEGPCGIRVVRAHIVMLNSLHEQSIVMIVRDAFSSLIIIVFG</sequence>
<keyword evidence="1" id="KW-1133">Transmembrane helix</keyword>
<evidence type="ECO:0000313" key="3">
    <source>
        <dbReference type="Proteomes" id="UP001054252"/>
    </source>
</evidence>
<keyword evidence="1" id="KW-0472">Membrane</keyword>
<reference evidence="2 3" key="1">
    <citation type="journal article" date="2021" name="Commun. Biol.">
        <title>The genome of Shorea leprosula (Dipterocarpaceae) highlights the ecological relevance of drought in aseasonal tropical rainforests.</title>
        <authorList>
            <person name="Ng K.K.S."/>
            <person name="Kobayashi M.J."/>
            <person name="Fawcett J.A."/>
            <person name="Hatakeyama M."/>
            <person name="Paape T."/>
            <person name="Ng C.H."/>
            <person name="Ang C.C."/>
            <person name="Tnah L.H."/>
            <person name="Lee C.T."/>
            <person name="Nishiyama T."/>
            <person name="Sese J."/>
            <person name="O'Brien M.J."/>
            <person name="Copetti D."/>
            <person name="Mohd Noor M.I."/>
            <person name="Ong R.C."/>
            <person name="Putra M."/>
            <person name="Sireger I.Z."/>
            <person name="Indrioko S."/>
            <person name="Kosugi Y."/>
            <person name="Izuno A."/>
            <person name="Isagi Y."/>
            <person name="Lee S.L."/>
            <person name="Shimizu K.K."/>
        </authorList>
    </citation>
    <scope>NUCLEOTIDE SEQUENCE [LARGE SCALE GENOMIC DNA]</scope>
    <source>
        <strain evidence="2">214</strain>
    </source>
</reference>
<comment type="caution">
    <text evidence="2">The sequence shown here is derived from an EMBL/GenBank/DDBJ whole genome shotgun (WGS) entry which is preliminary data.</text>
</comment>
<feature type="transmembrane region" description="Helical" evidence="1">
    <location>
        <begin position="33"/>
        <end position="53"/>
    </location>
</feature>
<dbReference type="Proteomes" id="UP001054252">
    <property type="component" value="Unassembled WGS sequence"/>
</dbReference>
<proteinExistence type="predicted"/>
<keyword evidence="1" id="KW-0812">Transmembrane</keyword>